<gene>
    <name evidence="1" type="ORF">SISSUDRAFT_1048567</name>
</gene>
<accession>A0A166CE37</accession>
<dbReference type="EMBL" id="KV428085">
    <property type="protein sequence ID" value="KZT37354.1"/>
    <property type="molecule type" value="Genomic_DNA"/>
</dbReference>
<sequence length="171" mass="19323">MTEPQSSHSFWLIDELVALTIWCLDDPDLVSCARVCKSISRHALDSLYWTVHGLGDILNILAPLKPITFSSRSKGKIFSNEFSRRLTPYDWDRFYCYSNRVKHFYCDGSANGGVSLTDRAWLEIFSSIPLGHVLFPRLISITWTDESASEVPYLSAFSEKSCCISAVDALD</sequence>
<protein>
    <recommendedName>
        <fullName evidence="3">F-box domain-containing protein</fullName>
    </recommendedName>
</protein>
<dbReference type="Proteomes" id="UP000076798">
    <property type="component" value="Unassembled WGS sequence"/>
</dbReference>
<dbReference type="AlphaFoldDB" id="A0A166CE37"/>
<proteinExistence type="predicted"/>
<evidence type="ECO:0000313" key="2">
    <source>
        <dbReference type="Proteomes" id="UP000076798"/>
    </source>
</evidence>
<organism evidence="1 2">
    <name type="scientific">Sistotremastrum suecicum HHB10207 ss-3</name>
    <dbReference type="NCBI Taxonomy" id="1314776"/>
    <lineage>
        <taxon>Eukaryota</taxon>
        <taxon>Fungi</taxon>
        <taxon>Dikarya</taxon>
        <taxon>Basidiomycota</taxon>
        <taxon>Agaricomycotina</taxon>
        <taxon>Agaricomycetes</taxon>
        <taxon>Sistotremastrales</taxon>
        <taxon>Sistotremastraceae</taxon>
        <taxon>Sistotremastrum</taxon>
    </lineage>
</organism>
<name>A0A166CE37_9AGAM</name>
<reference evidence="1 2" key="1">
    <citation type="journal article" date="2016" name="Mol. Biol. Evol.">
        <title>Comparative Genomics of Early-Diverging Mushroom-Forming Fungi Provides Insights into the Origins of Lignocellulose Decay Capabilities.</title>
        <authorList>
            <person name="Nagy L.G."/>
            <person name="Riley R."/>
            <person name="Tritt A."/>
            <person name="Adam C."/>
            <person name="Daum C."/>
            <person name="Floudas D."/>
            <person name="Sun H."/>
            <person name="Yadav J.S."/>
            <person name="Pangilinan J."/>
            <person name="Larsson K.H."/>
            <person name="Matsuura K."/>
            <person name="Barry K."/>
            <person name="Labutti K."/>
            <person name="Kuo R."/>
            <person name="Ohm R.A."/>
            <person name="Bhattacharya S.S."/>
            <person name="Shirouzu T."/>
            <person name="Yoshinaga Y."/>
            <person name="Martin F.M."/>
            <person name="Grigoriev I.V."/>
            <person name="Hibbett D.S."/>
        </authorList>
    </citation>
    <scope>NUCLEOTIDE SEQUENCE [LARGE SCALE GENOMIC DNA]</scope>
    <source>
        <strain evidence="1 2">HHB10207 ss-3</strain>
    </source>
</reference>
<evidence type="ECO:0000313" key="1">
    <source>
        <dbReference type="EMBL" id="KZT37354.1"/>
    </source>
</evidence>
<evidence type="ECO:0008006" key="3">
    <source>
        <dbReference type="Google" id="ProtNLM"/>
    </source>
</evidence>
<dbReference type="OrthoDB" id="2447803at2759"/>
<keyword evidence="2" id="KW-1185">Reference proteome</keyword>